<evidence type="ECO:0000256" key="3">
    <source>
        <dbReference type="ARBA" id="ARBA00023186"/>
    </source>
</evidence>
<dbReference type="SUPFAM" id="SSF46565">
    <property type="entry name" value="Chaperone J-domain"/>
    <property type="match status" value="1"/>
</dbReference>
<evidence type="ECO:0000259" key="4">
    <source>
        <dbReference type="PROSITE" id="PS50076"/>
    </source>
</evidence>
<dbReference type="PROSITE" id="PS00636">
    <property type="entry name" value="DNAJ_1"/>
    <property type="match status" value="1"/>
</dbReference>
<protein>
    <submittedName>
        <fullName evidence="5">Curved DNA-binding protein</fullName>
    </submittedName>
</protein>
<dbReference type="GO" id="GO:0005737">
    <property type="term" value="C:cytoplasm"/>
    <property type="evidence" value="ECO:0007669"/>
    <property type="project" value="TreeGrafter"/>
</dbReference>
<keyword evidence="3" id="KW-0143">Chaperone</keyword>
<accession>A0A315Z6F7</accession>
<proteinExistence type="predicted"/>
<dbReference type="Pfam" id="PF01556">
    <property type="entry name" value="DnaJ_C"/>
    <property type="match status" value="1"/>
</dbReference>
<dbReference type="GO" id="GO:0003677">
    <property type="term" value="F:DNA binding"/>
    <property type="evidence" value="ECO:0007669"/>
    <property type="project" value="UniProtKB-KW"/>
</dbReference>
<reference evidence="5 6" key="1">
    <citation type="submission" date="2018-03" db="EMBL/GenBank/DDBJ databases">
        <title>Genomic Encyclopedia of Archaeal and Bacterial Type Strains, Phase II (KMG-II): from individual species to whole genera.</title>
        <authorList>
            <person name="Goeker M."/>
        </authorList>
    </citation>
    <scope>NUCLEOTIDE SEQUENCE [LARGE SCALE GENOMIC DNA]</scope>
    <source>
        <strain evidence="5 6">DSM 28229</strain>
    </source>
</reference>
<dbReference type="SMART" id="SM00271">
    <property type="entry name" value="DnaJ"/>
    <property type="match status" value="1"/>
</dbReference>
<keyword evidence="2 5" id="KW-0238">DNA-binding</keyword>
<dbReference type="InterPro" id="IPR001623">
    <property type="entry name" value="DnaJ_domain"/>
</dbReference>
<dbReference type="FunFam" id="2.60.260.20:FF:000013">
    <property type="entry name" value="DnaJ subfamily B member 11"/>
    <property type="match status" value="1"/>
</dbReference>
<dbReference type="AlphaFoldDB" id="A0A315Z6F7"/>
<dbReference type="EMBL" id="QGDO01000007">
    <property type="protein sequence ID" value="PWJ38560.1"/>
    <property type="molecule type" value="Genomic_DNA"/>
</dbReference>
<dbReference type="GO" id="GO:0051082">
    <property type="term" value="F:unfolded protein binding"/>
    <property type="evidence" value="ECO:0007669"/>
    <property type="project" value="InterPro"/>
</dbReference>
<evidence type="ECO:0000313" key="6">
    <source>
        <dbReference type="Proteomes" id="UP000245535"/>
    </source>
</evidence>
<name>A0A315Z6F7_SEDFL</name>
<dbReference type="Pfam" id="PF00226">
    <property type="entry name" value="DnaJ"/>
    <property type="match status" value="1"/>
</dbReference>
<feature type="domain" description="J" evidence="4">
    <location>
        <begin position="5"/>
        <end position="69"/>
    </location>
</feature>
<keyword evidence="6" id="KW-1185">Reference proteome</keyword>
<dbReference type="InterPro" id="IPR002939">
    <property type="entry name" value="DnaJ_C"/>
</dbReference>
<organism evidence="5 6">
    <name type="scientific">Sediminitomix flava</name>
    <dbReference type="NCBI Taxonomy" id="379075"/>
    <lineage>
        <taxon>Bacteria</taxon>
        <taxon>Pseudomonadati</taxon>
        <taxon>Bacteroidota</taxon>
        <taxon>Cytophagia</taxon>
        <taxon>Cytophagales</taxon>
        <taxon>Flammeovirgaceae</taxon>
        <taxon>Sediminitomix</taxon>
    </lineage>
</organism>
<dbReference type="InterPro" id="IPR018253">
    <property type="entry name" value="DnaJ_domain_CS"/>
</dbReference>
<evidence type="ECO:0000313" key="5">
    <source>
        <dbReference type="EMBL" id="PWJ38560.1"/>
    </source>
</evidence>
<dbReference type="PANTHER" id="PTHR43096:SF52">
    <property type="entry name" value="DNAJ HOMOLOG 1, MITOCHONDRIAL-RELATED"/>
    <property type="match status" value="1"/>
</dbReference>
<dbReference type="FunFam" id="2.60.260.20:FF:000008">
    <property type="entry name" value="Curved DNA-binding protein"/>
    <property type="match status" value="1"/>
</dbReference>
<dbReference type="PRINTS" id="PR00625">
    <property type="entry name" value="JDOMAIN"/>
</dbReference>
<dbReference type="PANTHER" id="PTHR43096">
    <property type="entry name" value="DNAJ HOMOLOG 1, MITOCHONDRIAL-RELATED"/>
    <property type="match status" value="1"/>
</dbReference>
<evidence type="ECO:0000256" key="1">
    <source>
        <dbReference type="ARBA" id="ARBA00022490"/>
    </source>
</evidence>
<keyword evidence="1" id="KW-0963">Cytoplasm</keyword>
<dbReference type="Gene3D" id="2.60.260.20">
    <property type="entry name" value="Urease metallochaperone UreE, N-terminal domain"/>
    <property type="match status" value="2"/>
</dbReference>
<dbReference type="CDD" id="cd10747">
    <property type="entry name" value="DnaJ_C"/>
    <property type="match status" value="1"/>
</dbReference>
<evidence type="ECO:0000256" key="2">
    <source>
        <dbReference type="ARBA" id="ARBA00023125"/>
    </source>
</evidence>
<gene>
    <name evidence="5" type="ORF">BC781_107150</name>
</gene>
<dbReference type="InterPro" id="IPR008971">
    <property type="entry name" value="HSP40/DnaJ_pept-bd"/>
</dbReference>
<dbReference type="Gene3D" id="1.10.287.110">
    <property type="entry name" value="DnaJ domain"/>
    <property type="match status" value="1"/>
</dbReference>
<dbReference type="OrthoDB" id="9779889at2"/>
<dbReference type="CDD" id="cd06257">
    <property type="entry name" value="DnaJ"/>
    <property type="match status" value="1"/>
</dbReference>
<dbReference type="GO" id="GO:0042026">
    <property type="term" value="P:protein refolding"/>
    <property type="evidence" value="ECO:0007669"/>
    <property type="project" value="TreeGrafter"/>
</dbReference>
<comment type="caution">
    <text evidence="5">The sequence shown here is derived from an EMBL/GenBank/DDBJ whole genome shotgun (WGS) entry which is preliminary data.</text>
</comment>
<sequence>MENKDYYQILGVSKDATSDQIKKKYRKLASKYHPDVSKDKDAEHKFKEVGEAYEVLKDPEKRKAYDQYGENWETAKEQEQYQQQYHQNHDFGGFSQGGFDFGGSGDFNDIFENLFGGRANAHSQRRSHKGEDINASITIPLSDAYKSSTRQITFQSSFVDNKGRISNRPTTLNVKIPTGLHNGKKIRLKGKGEPGYNGGDSGDLYLKVNYQETENYHVEDGDVYMSFPIAPWEAALGESVSISIPDGSNIKLKIPNGTQSGKKLRLKGKGIPSQTPGDLYVILKVIIPSADDDKVKKVYEDMKSLDFNPRENYKAF</sequence>
<dbReference type="RefSeq" id="WP_109621740.1">
    <property type="nucleotide sequence ID" value="NZ_QGDO01000007.1"/>
</dbReference>
<dbReference type="SUPFAM" id="SSF49493">
    <property type="entry name" value="HSP40/DnaJ peptide-binding domain"/>
    <property type="match status" value="2"/>
</dbReference>
<dbReference type="PROSITE" id="PS50076">
    <property type="entry name" value="DNAJ_2"/>
    <property type="match status" value="1"/>
</dbReference>
<dbReference type="InterPro" id="IPR036869">
    <property type="entry name" value="J_dom_sf"/>
</dbReference>
<dbReference type="Proteomes" id="UP000245535">
    <property type="component" value="Unassembled WGS sequence"/>
</dbReference>